<dbReference type="NCBIfam" id="TIGR00658">
    <property type="entry name" value="orni_carb_tr"/>
    <property type="match status" value="1"/>
</dbReference>
<feature type="binding site" evidence="8">
    <location>
        <begin position="267"/>
        <end position="268"/>
    </location>
    <ligand>
        <name>carbamoyl phosphate</name>
        <dbReference type="ChEBI" id="CHEBI:58228"/>
    </ligand>
</feature>
<dbReference type="NCBIfam" id="NF001986">
    <property type="entry name" value="PRK00779.1"/>
    <property type="match status" value="1"/>
</dbReference>
<evidence type="ECO:0000256" key="4">
    <source>
        <dbReference type="ARBA" id="ARBA00013007"/>
    </source>
</evidence>
<comment type="function">
    <text evidence="1">Reversibly catalyzes the transfer of the carbamoyl group from carbamoyl phosphate (CP) to the N(epsilon) atom of ornithine (ORN) to produce L-citrulline.</text>
</comment>
<evidence type="ECO:0000256" key="7">
    <source>
        <dbReference type="ARBA" id="ARBA00048772"/>
    </source>
</evidence>
<dbReference type="RefSeq" id="WP_231417086.1">
    <property type="nucleotide sequence ID" value="NZ_CP126446.1"/>
</dbReference>
<dbReference type="HAMAP" id="MF_01109">
    <property type="entry name" value="OTCase"/>
    <property type="match status" value="1"/>
</dbReference>
<dbReference type="Gene3D" id="3.40.50.1370">
    <property type="entry name" value="Aspartate/ornithine carbamoyltransferase"/>
    <property type="match status" value="2"/>
</dbReference>
<comment type="pathway">
    <text evidence="2">Amino-acid biosynthesis; L-arginine biosynthesis; L-arginine from L-ornithine and carbamoyl phosphate: step 1/3.</text>
</comment>
<comment type="subcellular location">
    <subcellularLocation>
        <location evidence="8">Cytoplasm</location>
    </subcellularLocation>
</comment>
<dbReference type="Proteomes" id="UP001236652">
    <property type="component" value="Chromosome"/>
</dbReference>
<accession>A0ABY8UYU0</accession>
<dbReference type="EC" id="2.1.3.3" evidence="4 8"/>
<dbReference type="PANTHER" id="PTHR45753">
    <property type="entry name" value="ORNITHINE CARBAMOYLTRANSFERASE, MITOCHONDRIAL"/>
    <property type="match status" value="1"/>
</dbReference>
<feature type="domain" description="Aspartate/ornithine carbamoyltransferase Asp/Orn-binding" evidence="9">
    <location>
        <begin position="159"/>
        <end position="305"/>
    </location>
</feature>
<keyword evidence="8" id="KW-0963">Cytoplasm</keyword>
<comment type="catalytic activity">
    <reaction evidence="7 8">
        <text>carbamoyl phosphate + L-ornithine = L-citrulline + phosphate + H(+)</text>
        <dbReference type="Rhea" id="RHEA:19513"/>
        <dbReference type="ChEBI" id="CHEBI:15378"/>
        <dbReference type="ChEBI" id="CHEBI:43474"/>
        <dbReference type="ChEBI" id="CHEBI:46911"/>
        <dbReference type="ChEBI" id="CHEBI:57743"/>
        <dbReference type="ChEBI" id="CHEBI:58228"/>
        <dbReference type="EC" id="2.1.3.3"/>
    </reaction>
</comment>
<organism evidence="11 12">
    <name type="scientific">Pontibacillus chungwhensis</name>
    <dbReference type="NCBI Taxonomy" id="265426"/>
    <lineage>
        <taxon>Bacteria</taxon>
        <taxon>Bacillati</taxon>
        <taxon>Bacillota</taxon>
        <taxon>Bacilli</taxon>
        <taxon>Bacillales</taxon>
        <taxon>Bacillaceae</taxon>
        <taxon>Pontibacillus</taxon>
    </lineage>
</organism>
<reference evidence="11 12" key="1">
    <citation type="submission" date="2023-05" db="EMBL/GenBank/DDBJ databases">
        <title>Comparative genomics reveals the evidence of polycyclic aromatic hydrocarbons degradation in moderately halophilic genus Pontibacillus.</title>
        <authorList>
            <person name="Yang H."/>
            <person name="Qian Z."/>
        </authorList>
    </citation>
    <scope>NUCLEOTIDE SEQUENCE [LARGE SCALE GENOMIC DNA]</scope>
    <source>
        <strain evidence="12">HN14</strain>
    </source>
</reference>
<keyword evidence="12" id="KW-1185">Reference proteome</keyword>
<sequence>MHLKDHLSQTKDFLTIGEWTFEKIQSVLEQAHYLKDLQQKEIPHPYLKGKVLGMLFEKASTRTRVSFEAGMFQLGGSALYLNSNDLQLGRGETIEDTAKVLSRYVDAIMIRTFSHDMIEQFAESATVPVINGLTDLHHPTQVMADLMTIEEIKGELPSVKVAYVGDGNNMAHSLIEAASTVGMELCVATPPGYEPKEDVMNALSNDYVSVTHDPFLAVKDADVIMTDVWASMGQENLQLEREGVFTSYQVNESLCAVAKEDYIFMHCLPAHRGEEVTSDIIDGSHSVVYDQAENRLHVHKAILQYLLKVNDSKEQ</sequence>
<evidence type="ECO:0000256" key="5">
    <source>
        <dbReference type="ARBA" id="ARBA00016634"/>
    </source>
</evidence>
<feature type="binding site" evidence="8">
    <location>
        <begin position="138"/>
        <end position="141"/>
    </location>
    <ligand>
        <name>carbamoyl phosphate</name>
        <dbReference type="ChEBI" id="CHEBI:58228"/>
    </ligand>
</feature>
<feature type="binding site" evidence="8">
    <location>
        <position position="111"/>
    </location>
    <ligand>
        <name>carbamoyl phosphate</name>
        <dbReference type="ChEBI" id="CHEBI:58228"/>
    </ligand>
</feature>
<dbReference type="InterPro" id="IPR002292">
    <property type="entry name" value="Orn/put_carbamltrans"/>
</dbReference>
<evidence type="ECO:0000256" key="1">
    <source>
        <dbReference type="ARBA" id="ARBA00003822"/>
    </source>
</evidence>
<evidence type="ECO:0000313" key="12">
    <source>
        <dbReference type="Proteomes" id="UP001236652"/>
    </source>
</evidence>
<evidence type="ECO:0000256" key="2">
    <source>
        <dbReference type="ARBA" id="ARBA00004975"/>
    </source>
</evidence>
<dbReference type="PROSITE" id="PS00097">
    <property type="entry name" value="CARBAMOYLTRANSFERASE"/>
    <property type="match status" value="1"/>
</dbReference>
<evidence type="ECO:0000313" key="11">
    <source>
        <dbReference type="EMBL" id="WIF96821.1"/>
    </source>
</evidence>
<feature type="binding site" evidence="8">
    <location>
        <begin position="231"/>
        <end position="232"/>
    </location>
    <ligand>
        <name>L-ornithine</name>
        <dbReference type="ChEBI" id="CHEBI:46911"/>
    </ligand>
</feature>
<comment type="similarity">
    <text evidence="3 8">Belongs to the aspartate/ornithine carbamoyltransferase superfamily. OTCase family.</text>
</comment>
<evidence type="ECO:0000256" key="6">
    <source>
        <dbReference type="ARBA" id="ARBA00022679"/>
    </source>
</evidence>
<dbReference type="Pfam" id="PF02729">
    <property type="entry name" value="OTCace_N"/>
    <property type="match status" value="1"/>
</dbReference>
<dbReference type="InterPro" id="IPR006131">
    <property type="entry name" value="Asp_carbamoyltransf_Asp/Orn-bd"/>
</dbReference>
<name>A0ABY8UYU0_9BACI</name>
<dbReference type="Pfam" id="PF00185">
    <property type="entry name" value="OTCace"/>
    <property type="match status" value="1"/>
</dbReference>
<gene>
    <name evidence="11" type="primary">argF</name>
    <name evidence="11" type="ORF">QNI29_13805</name>
</gene>
<dbReference type="SUPFAM" id="SSF53671">
    <property type="entry name" value="Aspartate/ornithine carbamoyltransferase"/>
    <property type="match status" value="1"/>
</dbReference>
<dbReference type="InterPro" id="IPR024904">
    <property type="entry name" value="OTCase_ArgI"/>
</dbReference>
<feature type="binding site" evidence="8">
    <location>
        <position position="295"/>
    </location>
    <ligand>
        <name>carbamoyl phosphate</name>
        <dbReference type="ChEBI" id="CHEBI:58228"/>
    </ligand>
</feature>
<dbReference type="InterPro" id="IPR036901">
    <property type="entry name" value="Asp/Orn_carbamoylTrfase_sf"/>
</dbReference>
<dbReference type="EMBL" id="CP126446">
    <property type="protein sequence ID" value="WIF96821.1"/>
    <property type="molecule type" value="Genomic_DNA"/>
</dbReference>
<evidence type="ECO:0000256" key="3">
    <source>
        <dbReference type="ARBA" id="ARBA00007805"/>
    </source>
</evidence>
<feature type="binding site" evidence="8">
    <location>
        <position position="227"/>
    </location>
    <ligand>
        <name>L-ornithine</name>
        <dbReference type="ChEBI" id="CHEBI:46911"/>
    </ligand>
</feature>
<feature type="binding site" evidence="8">
    <location>
        <position position="87"/>
    </location>
    <ligand>
        <name>carbamoyl phosphate</name>
        <dbReference type="ChEBI" id="CHEBI:58228"/>
    </ligand>
</feature>
<dbReference type="InterPro" id="IPR006130">
    <property type="entry name" value="Asp/Orn_carbamoylTrfase"/>
</dbReference>
<proteinExistence type="inferred from homology"/>
<dbReference type="PRINTS" id="PR00102">
    <property type="entry name" value="OTCASE"/>
</dbReference>
<evidence type="ECO:0000256" key="8">
    <source>
        <dbReference type="HAMAP-Rule" id="MF_01109"/>
    </source>
</evidence>
<evidence type="ECO:0000259" key="10">
    <source>
        <dbReference type="Pfam" id="PF02729"/>
    </source>
</evidence>
<dbReference type="PANTHER" id="PTHR45753:SF3">
    <property type="entry name" value="ORNITHINE TRANSCARBAMYLASE, MITOCHONDRIAL"/>
    <property type="match status" value="1"/>
</dbReference>
<feature type="domain" description="Aspartate/ornithine carbamoyltransferase carbamoyl-P binding" evidence="10">
    <location>
        <begin position="11"/>
        <end position="151"/>
    </location>
</feature>
<evidence type="ECO:0000259" key="9">
    <source>
        <dbReference type="Pfam" id="PF00185"/>
    </source>
</evidence>
<dbReference type="InterPro" id="IPR006132">
    <property type="entry name" value="Asp/Orn_carbamoyltranf_P-bd"/>
</dbReference>
<feature type="binding site" evidence="8">
    <location>
        <begin position="60"/>
        <end position="63"/>
    </location>
    <ligand>
        <name>carbamoyl phosphate</name>
        <dbReference type="ChEBI" id="CHEBI:58228"/>
    </ligand>
</feature>
<protein>
    <recommendedName>
        <fullName evidence="5 8">Ornithine carbamoyltransferase</fullName>
        <shortName evidence="8">OTCase</shortName>
        <ecNumber evidence="4 8">2.1.3.3</ecNumber>
    </recommendedName>
</protein>
<dbReference type="PRINTS" id="PR00100">
    <property type="entry name" value="AOTCASE"/>
</dbReference>
<feature type="binding site" evidence="8">
    <location>
        <position position="169"/>
    </location>
    <ligand>
        <name>L-ornithine</name>
        <dbReference type="ChEBI" id="CHEBI:46911"/>
    </ligand>
</feature>
<dbReference type="GO" id="GO:0004585">
    <property type="term" value="F:ornithine carbamoyltransferase activity"/>
    <property type="evidence" value="ECO:0007669"/>
    <property type="project" value="UniProtKB-EC"/>
</dbReference>
<keyword evidence="6 8" id="KW-0808">Transferase</keyword>